<comment type="caution">
    <text evidence="1">The sequence shown here is derived from an EMBL/GenBank/DDBJ whole genome shotgun (WGS) entry which is preliminary data.</text>
</comment>
<dbReference type="EMBL" id="BAAAHB010000001">
    <property type="protein sequence ID" value="GAA0443550.1"/>
    <property type="molecule type" value="Genomic_DNA"/>
</dbReference>
<keyword evidence="2" id="KW-1185">Reference proteome</keyword>
<evidence type="ECO:0000313" key="2">
    <source>
        <dbReference type="Proteomes" id="UP001499895"/>
    </source>
</evidence>
<protein>
    <submittedName>
        <fullName evidence="1">Uncharacterized protein</fullName>
    </submittedName>
</protein>
<dbReference type="Proteomes" id="UP001499895">
    <property type="component" value="Unassembled WGS sequence"/>
</dbReference>
<organism evidence="1 2">
    <name type="scientific">Streptomyces stramineus</name>
    <dbReference type="NCBI Taxonomy" id="173861"/>
    <lineage>
        <taxon>Bacteria</taxon>
        <taxon>Bacillati</taxon>
        <taxon>Actinomycetota</taxon>
        <taxon>Actinomycetes</taxon>
        <taxon>Kitasatosporales</taxon>
        <taxon>Streptomycetaceae</taxon>
        <taxon>Streptomyces</taxon>
    </lineage>
</organism>
<proteinExistence type="predicted"/>
<gene>
    <name evidence="1" type="ORF">GCM10009544_02980</name>
</gene>
<accession>A0ABN0ZD76</accession>
<reference evidence="1 2" key="1">
    <citation type="journal article" date="2019" name="Int. J. Syst. Evol. Microbiol.">
        <title>The Global Catalogue of Microorganisms (GCM) 10K type strain sequencing project: providing services to taxonomists for standard genome sequencing and annotation.</title>
        <authorList>
            <consortium name="The Broad Institute Genomics Platform"/>
            <consortium name="The Broad Institute Genome Sequencing Center for Infectious Disease"/>
            <person name="Wu L."/>
            <person name="Ma J."/>
        </authorList>
    </citation>
    <scope>NUCLEOTIDE SEQUENCE [LARGE SCALE GENOMIC DNA]</scope>
    <source>
        <strain evidence="1 2">JCM 10649</strain>
    </source>
</reference>
<evidence type="ECO:0000313" key="1">
    <source>
        <dbReference type="EMBL" id="GAA0443550.1"/>
    </source>
</evidence>
<dbReference type="RefSeq" id="WP_344084108.1">
    <property type="nucleotide sequence ID" value="NZ_BAAAHB010000001.1"/>
</dbReference>
<sequence length="229" mass="24715">MKQARQEAQGADCASCTQRITGAVNVVVTGSRGPQVRVRFAHPGCMRSAVTELETGASVNPVDDMRMSTLPPSASGHQLAVLVAELVSPQFFADTRQAELTDVFASYLQRRGFTPASATTSPPPLVKEWVAVLTAVPGLPGATSRLTVVDPQGTFFFTGPVFTPTRWRRTALEAGEYALYYRPADLDPVSRGFPRQRRLLEAAARDGHLLAARIPCTDDTTFQEAAGRP</sequence>
<name>A0ABN0ZD76_9ACTN</name>